<organism evidence="1 2">
    <name type="scientific">Rhodotorula toruloides</name>
    <name type="common">Yeast</name>
    <name type="synonym">Rhodosporidium toruloides</name>
    <dbReference type="NCBI Taxonomy" id="5286"/>
    <lineage>
        <taxon>Eukaryota</taxon>
        <taxon>Fungi</taxon>
        <taxon>Dikarya</taxon>
        <taxon>Basidiomycota</taxon>
        <taxon>Pucciniomycotina</taxon>
        <taxon>Microbotryomycetes</taxon>
        <taxon>Sporidiobolales</taxon>
        <taxon>Sporidiobolaceae</taxon>
        <taxon>Rhodotorula</taxon>
    </lineage>
</organism>
<sequence length="161" mass="17747">MGCGRATGLGLARLGQLYTRQGVPLLWSDSLAASLDHDDGNSLDTAWKVVGRRRRIVGKTCRAWAGYRRERSWFYARTSSSTSLASLEDRSSSCNVRTYQTRDGRAIVAVRSKRTGLRSGQSWLGDALPPRSLVSSSFASLPPLRGHTNLLFISIYTSTLH</sequence>
<dbReference type="AlphaFoldDB" id="A0A2T0ABD5"/>
<dbReference type="Proteomes" id="UP000239560">
    <property type="component" value="Unassembled WGS sequence"/>
</dbReference>
<dbReference type="EMBL" id="LCTV02000005">
    <property type="protein sequence ID" value="PRQ75319.1"/>
    <property type="molecule type" value="Genomic_DNA"/>
</dbReference>
<evidence type="ECO:0000313" key="1">
    <source>
        <dbReference type="EMBL" id="PRQ75319.1"/>
    </source>
</evidence>
<name>A0A2T0ABD5_RHOTO</name>
<accession>A0A2T0ABD5</accession>
<reference evidence="1 2" key="1">
    <citation type="journal article" date="2018" name="Elife">
        <title>Functional genomics of lipid metabolism in the oleaginous yeast Rhodosporidium toruloides.</title>
        <authorList>
            <person name="Coradetti S.T."/>
            <person name="Pinel D."/>
            <person name="Geiselman G."/>
            <person name="Ito M."/>
            <person name="Mondo S."/>
            <person name="Reilly M.C."/>
            <person name="Cheng Y.F."/>
            <person name="Bauer S."/>
            <person name="Grigoriev I."/>
            <person name="Gladden J.M."/>
            <person name="Simmons B.A."/>
            <person name="Brem R."/>
            <person name="Arkin A.P."/>
            <person name="Skerker J.M."/>
        </authorList>
    </citation>
    <scope>NUCLEOTIDE SEQUENCE [LARGE SCALE GENOMIC DNA]</scope>
    <source>
        <strain evidence="1 2">NBRC 0880</strain>
    </source>
</reference>
<protein>
    <submittedName>
        <fullName evidence="1">Uncharacterized protein</fullName>
    </submittedName>
</protein>
<comment type="caution">
    <text evidence="1">The sequence shown here is derived from an EMBL/GenBank/DDBJ whole genome shotgun (WGS) entry which is preliminary data.</text>
</comment>
<gene>
    <name evidence="1" type="ORF">AAT19DRAFT_14341</name>
</gene>
<proteinExistence type="predicted"/>
<evidence type="ECO:0000313" key="2">
    <source>
        <dbReference type="Proteomes" id="UP000239560"/>
    </source>
</evidence>